<gene>
    <name evidence="2" type="ORF">phiHau3_61</name>
</gene>
<keyword evidence="2" id="KW-0378">Hydrolase</keyword>
<dbReference type="Pfam" id="PF13392">
    <property type="entry name" value="HNH_3"/>
    <property type="match status" value="1"/>
</dbReference>
<name>K4IB44_9CAUD</name>
<evidence type="ECO:0000259" key="1">
    <source>
        <dbReference type="Pfam" id="PF13392"/>
    </source>
</evidence>
<dbReference type="InterPro" id="IPR044930">
    <property type="entry name" value="Homing_endonuclease_His-Me"/>
</dbReference>
<feature type="domain" description="HNH nuclease" evidence="1">
    <location>
        <begin position="51"/>
        <end position="95"/>
    </location>
</feature>
<keyword evidence="2" id="KW-0540">Nuclease</keyword>
<dbReference type="Gene3D" id="3.90.75.10">
    <property type="entry name" value="Homing Intron 3 (I-ppo) Encoded Endonuclease, Chain A"/>
    <property type="match status" value="1"/>
</dbReference>
<accession>K4IB44</accession>
<dbReference type="Proteomes" id="UP000008042">
    <property type="component" value="Segment"/>
</dbReference>
<dbReference type="GeneID" id="13826703"/>
<dbReference type="SUPFAM" id="SSF54060">
    <property type="entry name" value="His-Me finger endonucleases"/>
    <property type="match status" value="1"/>
</dbReference>
<reference evidence="3" key="1">
    <citation type="submission" date="2012-06" db="EMBL/GenBank/DDBJ databases">
        <authorList>
            <person name="Smith M.C.M."/>
            <person name="Hendrix R."/>
            <person name="Hatfull G.F."/>
            <person name="Buttner M.J."/>
            <person name="Bibb M.J."/>
        </authorList>
    </citation>
    <scope>NUCLEOTIDE SEQUENCE [LARGE SCALE GENOMIC DNA]</scope>
</reference>
<organism evidence="2 3">
    <name type="scientific">Streptomyces phage phiHau3</name>
    <dbReference type="NCBI Taxonomy" id="1204524"/>
    <lineage>
        <taxon>Viruses</taxon>
        <taxon>Duplodnaviria</taxon>
        <taxon>Heunggongvirae</taxon>
        <taxon>Uroviricota</taxon>
        <taxon>Caudoviricetes</taxon>
        <taxon>Arquatrovirinae</taxon>
        <taxon>Hautrevirus</taxon>
        <taxon>Hautrevirus hau3</taxon>
    </lineage>
</organism>
<dbReference type="RefSeq" id="YP_006906237.1">
    <property type="nucleotide sequence ID" value="NC_018836.1"/>
</dbReference>
<protein>
    <submittedName>
        <fullName evidence="2">Putative HNH endonuclease</fullName>
    </submittedName>
</protein>
<dbReference type="EMBL" id="JX182369">
    <property type="protein sequence ID" value="AFU62039.1"/>
    <property type="molecule type" value="Genomic_DNA"/>
</dbReference>
<keyword evidence="2" id="KW-0255">Endonuclease</keyword>
<proteinExistence type="predicted"/>
<sequence>MRGRDSLADVRASEKDFERFFKKVDVGLCWEWTAAKSRNGYGQFYWSGKLRYAHRWLYAALVGDVPAEMDLDHRCKVRHCVNPDHLELVTRQENLHRSAAVVTSDFCPEGHDKRIHGVPREDKPHLLRCGICLRRKAAERQRRYAARKREAKRSAANS</sequence>
<evidence type="ECO:0000313" key="3">
    <source>
        <dbReference type="Proteomes" id="UP000008042"/>
    </source>
</evidence>
<dbReference type="KEGG" id="vg:13826703"/>
<dbReference type="InterPro" id="IPR003615">
    <property type="entry name" value="HNH_nuc"/>
</dbReference>
<dbReference type="InterPro" id="IPR044925">
    <property type="entry name" value="His-Me_finger_sf"/>
</dbReference>
<dbReference type="OrthoDB" id="21336at10239"/>
<keyword evidence="3" id="KW-1185">Reference proteome</keyword>
<evidence type="ECO:0000313" key="2">
    <source>
        <dbReference type="EMBL" id="AFU62039.1"/>
    </source>
</evidence>
<dbReference type="GO" id="GO:0004519">
    <property type="term" value="F:endonuclease activity"/>
    <property type="evidence" value="ECO:0007669"/>
    <property type="project" value="UniProtKB-KW"/>
</dbReference>